<dbReference type="PANTHER" id="PTHR11339">
    <property type="entry name" value="EXTRACELLULAR MATRIX GLYCOPROTEIN RELATED"/>
    <property type="match status" value="1"/>
</dbReference>
<dbReference type="PROSITE" id="PS51233">
    <property type="entry name" value="VWFD"/>
    <property type="match status" value="1"/>
</dbReference>
<keyword evidence="8" id="KW-1185">Reference proteome</keyword>
<evidence type="ECO:0000256" key="3">
    <source>
        <dbReference type="SAM" id="MobiDB-lite"/>
    </source>
</evidence>
<dbReference type="InterPro" id="IPR001846">
    <property type="entry name" value="VWF_type-D"/>
</dbReference>
<evidence type="ECO:0000313" key="6">
    <source>
        <dbReference type="EMBL" id="CAK0792501.1"/>
    </source>
</evidence>
<dbReference type="InterPro" id="IPR050780">
    <property type="entry name" value="Mucin_vWF_Thrombospondin_sf"/>
</dbReference>
<evidence type="ECO:0000313" key="5">
    <source>
        <dbReference type="EMBL" id="CAK0792499.1"/>
    </source>
</evidence>
<sequence length="479" mass="49107">MAAFGSAYAVPGGAMMASGRGRVGAMGSAMGPSPLLQGGAYAGGAPVGGAPAVYPSGYAGGAPSAGYAGGGGGCGDCAAASCGPGAAACLAGCAACGCGGVGCGSCGTAGYTYAVVGQGRGDFIPTTVYRYVGAGAGSIAAVPIPGPGCSCWWSLCLLLPLLLLWPLLDQTTTTTSTTTRPPVTTPPPRPEPTPRPTPAPTEETPAPTTTTPPAPTPPPQGPQGECLIYGDPHVITFDGSRASFYSAGEYWAVKSDTVWMQGRYAPTVVTNGLSVMKEIAIGGPFLKSKDGRDNILRVSALSATWNGVPIIPGFPDRWDSQDPPVQVVTDSSGQILQNGRAGKDMHVVHVTLPLFITVQINRWNEPGEGDYINARIVMSKQPNQDGHCGNFNGNGADDTRPLIRSRIGTNGVDPAQLLYRTKTPVHAPNRPDLNNCPTVKADHARKVCEEKSANGLASEECMIDVCFGGDAFADHDADM</sequence>
<dbReference type="EMBL" id="CAUYUJ010000780">
    <property type="protein sequence ID" value="CAK0792502.1"/>
    <property type="molecule type" value="Genomic_DNA"/>
</dbReference>
<feature type="domain" description="VWFD" evidence="4">
    <location>
        <begin position="224"/>
        <end position="428"/>
    </location>
</feature>
<evidence type="ECO:0000256" key="1">
    <source>
        <dbReference type="ARBA" id="ARBA00023157"/>
    </source>
</evidence>
<evidence type="ECO:0000256" key="2">
    <source>
        <dbReference type="ARBA" id="ARBA00023180"/>
    </source>
</evidence>
<comment type="caution">
    <text evidence="6">The sequence shown here is derived from an EMBL/GenBank/DDBJ whole genome shotgun (WGS) entry which is preliminary data.</text>
</comment>
<proteinExistence type="predicted"/>
<protein>
    <recommendedName>
        <fullName evidence="4">VWFD domain-containing protein</fullName>
    </recommendedName>
</protein>
<evidence type="ECO:0000313" key="7">
    <source>
        <dbReference type="EMBL" id="CAK0792502.1"/>
    </source>
</evidence>
<feature type="compositionally biased region" description="Low complexity" evidence="3">
    <location>
        <begin position="200"/>
        <end position="209"/>
    </location>
</feature>
<reference evidence="6" key="1">
    <citation type="submission" date="2023-10" db="EMBL/GenBank/DDBJ databases">
        <authorList>
            <person name="Chen Y."/>
            <person name="Shah S."/>
            <person name="Dougan E. K."/>
            <person name="Thang M."/>
            <person name="Chan C."/>
        </authorList>
    </citation>
    <scope>NUCLEOTIDE SEQUENCE [LARGE SCALE GENOMIC DNA]</scope>
</reference>
<feature type="region of interest" description="Disordered" evidence="3">
    <location>
        <begin position="173"/>
        <end position="227"/>
    </location>
</feature>
<feature type="compositionally biased region" description="Pro residues" evidence="3">
    <location>
        <begin position="183"/>
        <end position="199"/>
    </location>
</feature>
<dbReference type="Proteomes" id="UP001189429">
    <property type="component" value="Unassembled WGS sequence"/>
</dbReference>
<keyword evidence="2" id="KW-0325">Glycoprotein</keyword>
<evidence type="ECO:0000259" key="4">
    <source>
        <dbReference type="PROSITE" id="PS51233"/>
    </source>
</evidence>
<dbReference type="EMBL" id="CAUYUJ010000780">
    <property type="protein sequence ID" value="CAK0792501.1"/>
    <property type="molecule type" value="Genomic_DNA"/>
</dbReference>
<feature type="compositionally biased region" description="Low complexity" evidence="3">
    <location>
        <begin position="173"/>
        <end position="182"/>
    </location>
</feature>
<organism evidence="6 8">
    <name type="scientific">Prorocentrum cordatum</name>
    <dbReference type="NCBI Taxonomy" id="2364126"/>
    <lineage>
        <taxon>Eukaryota</taxon>
        <taxon>Sar</taxon>
        <taxon>Alveolata</taxon>
        <taxon>Dinophyceae</taxon>
        <taxon>Prorocentrales</taxon>
        <taxon>Prorocentraceae</taxon>
        <taxon>Prorocentrum</taxon>
    </lineage>
</organism>
<evidence type="ECO:0000313" key="8">
    <source>
        <dbReference type="Proteomes" id="UP001189429"/>
    </source>
</evidence>
<feature type="compositionally biased region" description="Pro residues" evidence="3">
    <location>
        <begin position="210"/>
        <end position="221"/>
    </location>
</feature>
<dbReference type="EMBL" id="CAUYUJ010000780">
    <property type="protein sequence ID" value="CAK0792499.1"/>
    <property type="molecule type" value="Genomic_DNA"/>
</dbReference>
<gene>
    <name evidence="5" type="ORF">PCOR1329_LOCUS3063</name>
    <name evidence="6" type="ORF">PCOR1329_LOCUS3065</name>
    <name evidence="7" type="ORF">PCOR1329_LOCUS3066</name>
</gene>
<keyword evidence="1" id="KW-1015">Disulfide bond</keyword>
<name>A0ABN9PHT6_9DINO</name>
<accession>A0ABN9PHT6</accession>